<name>A0A8W8JXQ8_MAGGI</name>
<dbReference type="GO" id="GO:0005634">
    <property type="term" value="C:nucleus"/>
    <property type="evidence" value="ECO:0007669"/>
    <property type="project" value="UniProtKB-SubCell"/>
</dbReference>
<dbReference type="Pfam" id="PF00134">
    <property type="entry name" value="Cyclin_N"/>
    <property type="match status" value="1"/>
</dbReference>
<feature type="compositionally biased region" description="Low complexity" evidence="9">
    <location>
        <begin position="431"/>
        <end position="446"/>
    </location>
</feature>
<dbReference type="AlphaFoldDB" id="A0A8W8JXQ8"/>
<dbReference type="CDD" id="cd20519">
    <property type="entry name" value="CYCLIN_CCNE_rpt1"/>
    <property type="match status" value="1"/>
</dbReference>
<feature type="compositionally biased region" description="Basic and acidic residues" evidence="9">
    <location>
        <begin position="450"/>
        <end position="459"/>
    </location>
</feature>
<evidence type="ECO:0000259" key="10">
    <source>
        <dbReference type="SMART" id="SM00385"/>
    </source>
</evidence>
<dbReference type="EnsemblMetazoa" id="G20989.1">
    <property type="protein sequence ID" value="G20989.1:cds"/>
    <property type="gene ID" value="G20989"/>
</dbReference>
<keyword evidence="5 8" id="KW-0195">Cyclin</keyword>
<comment type="subcellular location">
    <subcellularLocation>
        <location evidence="1">Nucleus</location>
    </subcellularLocation>
</comment>
<feature type="domain" description="Cyclin-like" evidence="10">
    <location>
        <begin position="170"/>
        <end position="255"/>
    </location>
</feature>
<evidence type="ECO:0000256" key="6">
    <source>
        <dbReference type="ARBA" id="ARBA00023242"/>
    </source>
</evidence>
<dbReference type="SUPFAM" id="SSF47954">
    <property type="entry name" value="Cyclin-like"/>
    <property type="match status" value="2"/>
</dbReference>
<evidence type="ECO:0000256" key="1">
    <source>
        <dbReference type="ARBA" id="ARBA00004123"/>
    </source>
</evidence>
<dbReference type="InterPro" id="IPR004367">
    <property type="entry name" value="Cyclin_C-dom"/>
</dbReference>
<evidence type="ECO:0000256" key="7">
    <source>
        <dbReference type="ARBA" id="ARBA00023306"/>
    </source>
</evidence>
<evidence type="ECO:0000256" key="3">
    <source>
        <dbReference type="ARBA" id="ARBA00022553"/>
    </source>
</evidence>
<sequence>MTCGQVCNRFDQSASRSTTMSRKSARLQSKIKEEEDFENCKKIKRKRKADEAFEEDANMSRRSKQFRIENQWIPISENSSINTCTLVPSEPLSPDSDIKTSTDIVLSSQFRFRNICTTVCRLSPLPTFSWADSQEVWTQMIRKESQYHRDQRVFDRHPTLQPRMRSILLDWIIEVCEVYRLHRETFYLSVDFIDRFLCTTDNVMKHQLQLVGITALFIAAKLEEIYPPKLAEFAYVTDGACSETEILEQELVILKALKWDLAPLTITAWLNVYLQVANIDNIVEAEHGFVFPQYSSHAFVQIARLTDLCILDIGCMEHTYSQLAAAALYHLTSKEMVLSVTGFEWEDLEPCVEWMAPFARTHIDEGSVEVKFFQSIPAEDSHNVQIHAVDLNMLERAQELQEEIHTLLRARSPDPQAQIITQLTPPHSGNKKSNTSKVSNTSFSSSELDSFEKENEEFK</sequence>
<evidence type="ECO:0000256" key="9">
    <source>
        <dbReference type="SAM" id="MobiDB-lite"/>
    </source>
</evidence>
<dbReference type="Proteomes" id="UP000005408">
    <property type="component" value="Unassembled WGS sequence"/>
</dbReference>
<evidence type="ECO:0000313" key="13">
    <source>
        <dbReference type="Proteomes" id="UP000005408"/>
    </source>
</evidence>
<feature type="domain" description="Cyclin C-terminal" evidence="11">
    <location>
        <begin position="264"/>
        <end position="390"/>
    </location>
</feature>
<dbReference type="SMART" id="SM01332">
    <property type="entry name" value="Cyclin_C"/>
    <property type="match status" value="1"/>
</dbReference>
<comment type="similarity">
    <text evidence="2">Belongs to the cyclin family. Cyclin E subfamily.</text>
</comment>
<reference evidence="12" key="1">
    <citation type="submission" date="2022-08" db="UniProtKB">
        <authorList>
            <consortium name="EnsemblMetazoa"/>
        </authorList>
    </citation>
    <scope>IDENTIFICATION</scope>
    <source>
        <strain evidence="12">05x7-T-G4-1.051#20</strain>
    </source>
</reference>
<evidence type="ECO:0008006" key="14">
    <source>
        <dbReference type="Google" id="ProtNLM"/>
    </source>
</evidence>
<proteinExistence type="inferred from homology"/>
<keyword evidence="6" id="KW-0539">Nucleus</keyword>
<dbReference type="FunFam" id="1.10.472.10:FF:000024">
    <property type="entry name" value="G1/S-specific cyclin-E1"/>
    <property type="match status" value="1"/>
</dbReference>
<evidence type="ECO:0000259" key="11">
    <source>
        <dbReference type="SMART" id="SM01332"/>
    </source>
</evidence>
<dbReference type="InterPro" id="IPR013763">
    <property type="entry name" value="Cyclin-like_dom"/>
</dbReference>
<accession>A0A8W8JXQ8</accession>
<dbReference type="SMART" id="SM00385">
    <property type="entry name" value="CYCLIN"/>
    <property type="match status" value="1"/>
</dbReference>
<evidence type="ECO:0000313" key="12">
    <source>
        <dbReference type="EnsemblMetazoa" id="G20989.1:cds"/>
    </source>
</evidence>
<dbReference type="InterPro" id="IPR006671">
    <property type="entry name" value="Cyclin_N"/>
</dbReference>
<evidence type="ECO:0000256" key="4">
    <source>
        <dbReference type="ARBA" id="ARBA00022618"/>
    </source>
</evidence>
<dbReference type="Pfam" id="PF02984">
    <property type="entry name" value="Cyclin_C"/>
    <property type="match status" value="1"/>
</dbReference>
<dbReference type="InterPro" id="IPR039361">
    <property type="entry name" value="Cyclin"/>
</dbReference>
<evidence type="ECO:0000256" key="2">
    <source>
        <dbReference type="ARBA" id="ARBA00007143"/>
    </source>
</evidence>
<dbReference type="GO" id="GO:0051301">
    <property type="term" value="P:cell division"/>
    <property type="evidence" value="ECO:0007669"/>
    <property type="project" value="UniProtKB-KW"/>
</dbReference>
<keyword evidence="13" id="KW-1185">Reference proteome</keyword>
<keyword evidence="7" id="KW-0131">Cell cycle</keyword>
<dbReference type="PROSITE" id="PS00292">
    <property type="entry name" value="CYCLINS"/>
    <property type="match status" value="1"/>
</dbReference>
<evidence type="ECO:0000256" key="5">
    <source>
        <dbReference type="ARBA" id="ARBA00023127"/>
    </source>
</evidence>
<keyword evidence="4" id="KW-0132">Cell division</keyword>
<dbReference type="Gene3D" id="1.10.472.10">
    <property type="entry name" value="Cyclin-like"/>
    <property type="match status" value="2"/>
</dbReference>
<organism evidence="12 13">
    <name type="scientific">Magallana gigas</name>
    <name type="common">Pacific oyster</name>
    <name type="synonym">Crassostrea gigas</name>
    <dbReference type="NCBI Taxonomy" id="29159"/>
    <lineage>
        <taxon>Eukaryota</taxon>
        <taxon>Metazoa</taxon>
        <taxon>Spiralia</taxon>
        <taxon>Lophotrochozoa</taxon>
        <taxon>Mollusca</taxon>
        <taxon>Bivalvia</taxon>
        <taxon>Autobranchia</taxon>
        <taxon>Pteriomorphia</taxon>
        <taxon>Ostreida</taxon>
        <taxon>Ostreoidea</taxon>
        <taxon>Ostreidae</taxon>
        <taxon>Magallana</taxon>
    </lineage>
</organism>
<feature type="region of interest" description="Disordered" evidence="9">
    <location>
        <begin position="420"/>
        <end position="459"/>
    </location>
</feature>
<evidence type="ECO:0000256" key="8">
    <source>
        <dbReference type="RuleBase" id="RU000383"/>
    </source>
</evidence>
<dbReference type="PANTHER" id="PTHR10177">
    <property type="entry name" value="CYCLINS"/>
    <property type="match status" value="1"/>
</dbReference>
<protein>
    <recommendedName>
        <fullName evidence="14">G1/S-specific cyclin-E</fullName>
    </recommendedName>
</protein>
<dbReference type="InterPro" id="IPR036915">
    <property type="entry name" value="Cyclin-like_sf"/>
</dbReference>
<keyword evidence="3" id="KW-0597">Phosphoprotein</keyword>
<dbReference type="InterPro" id="IPR048258">
    <property type="entry name" value="Cyclins_cyclin-box"/>
</dbReference>